<reference evidence="1 2" key="1">
    <citation type="submission" date="2016-01" db="EMBL/GenBank/DDBJ databases">
        <title>The new phylogeny of the genus Mycobacterium.</title>
        <authorList>
            <person name="Tarcisio F."/>
            <person name="Conor M."/>
            <person name="Antonella G."/>
            <person name="Elisabetta G."/>
            <person name="Giulia F.S."/>
            <person name="Sara T."/>
            <person name="Anna F."/>
            <person name="Clotilde B."/>
            <person name="Roberto B."/>
            <person name="Veronica D.S."/>
            <person name="Fabio R."/>
            <person name="Monica P."/>
            <person name="Olivier J."/>
            <person name="Enrico T."/>
            <person name="Nicola S."/>
        </authorList>
    </citation>
    <scope>NUCLEOTIDE SEQUENCE [LARGE SCALE GENOMIC DNA]</scope>
    <source>
        <strain evidence="1 2">ATCC 700010</strain>
    </source>
</reference>
<protein>
    <recommendedName>
        <fullName evidence="3">Lipase</fullName>
    </recommendedName>
</protein>
<sequence length="394" mass="40786">MRAGIVIVVLLVVVTTLYASCFRPAGRAAMAEGNTILSADLGGRGPGSLVGAESMPNLVSSIDDTGAQSARISYRSSDGDTGTETVVSGTVFVPGGKPPAGGWPTVAYGHGATGIDPSCGPSSYNDLLGQSAPVVELLERGYAVAFPDYQGLGAEGIHPFTDARTAGLNMIDAVRALRATFPGVSKRWAAYGGSLGGGAAWAANEQAAAYAPELEFVGSVAVSPAADVTGVVAKAADGELTLEQAGVLQWLLVSLNRLHAEVNLDDFRRGTASASWQSLSACAFSADRSDALDALNPDDLGPHTPAAAAQLRELLQRWALPQRPLSGPLSVVYGDNDAYLDHEWTTQAVQRACASGGMVNSRLESGKGHLDVDASDQAQWLEDRFAGKAVSRDC</sequence>
<dbReference type="PANTHER" id="PTHR34853:SF1">
    <property type="entry name" value="LIPASE 5"/>
    <property type="match status" value="1"/>
</dbReference>
<dbReference type="PANTHER" id="PTHR34853">
    <property type="match status" value="1"/>
</dbReference>
<dbReference type="InterPro" id="IPR005152">
    <property type="entry name" value="Lipase_secreted"/>
</dbReference>
<name>A0A1X2F0T5_9MYCO</name>
<dbReference type="PIRSF" id="PIRSF029171">
    <property type="entry name" value="Esterase_LipA"/>
    <property type="match status" value="1"/>
</dbReference>
<dbReference type="Pfam" id="PF03583">
    <property type="entry name" value="LIP"/>
    <property type="match status" value="1"/>
</dbReference>
<evidence type="ECO:0000313" key="2">
    <source>
        <dbReference type="Proteomes" id="UP000193964"/>
    </source>
</evidence>
<dbReference type="SUPFAM" id="SSF53474">
    <property type="entry name" value="alpha/beta-Hydrolases"/>
    <property type="match status" value="1"/>
</dbReference>
<evidence type="ECO:0000313" key="1">
    <source>
        <dbReference type="EMBL" id="ORX11968.1"/>
    </source>
</evidence>
<comment type="caution">
    <text evidence="1">The sequence shown here is derived from an EMBL/GenBank/DDBJ whole genome shotgun (WGS) entry which is preliminary data.</text>
</comment>
<dbReference type="GO" id="GO:0016042">
    <property type="term" value="P:lipid catabolic process"/>
    <property type="evidence" value="ECO:0007669"/>
    <property type="project" value="InterPro"/>
</dbReference>
<organism evidence="1 2">
    <name type="scientific">Mycolicibacterium wolinskyi</name>
    <dbReference type="NCBI Taxonomy" id="59750"/>
    <lineage>
        <taxon>Bacteria</taxon>
        <taxon>Bacillati</taxon>
        <taxon>Actinomycetota</taxon>
        <taxon>Actinomycetes</taxon>
        <taxon>Mycobacteriales</taxon>
        <taxon>Mycobacteriaceae</taxon>
        <taxon>Mycolicibacterium</taxon>
    </lineage>
</organism>
<dbReference type="GO" id="GO:0004806">
    <property type="term" value="F:triacylglycerol lipase activity"/>
    <property type="evidence" value="ECO:0007669"/>
    <property type="project" value="InterPro"/>
</dbReference>
<dbReference type="EMBL" id="LQQA01000030">
    <property type="protein sequence ID" value="ORX11968.1"/>
    <property type="molecule type" value="Genomic_DNA"/>
</dbReference>
<proteinExistence type="predicted"/>
<gene>
    <name evidence="1" type="ORF">AWC31_35655</name>
</gene>
<evidence type="ECO:0008006" key="3">
    <source>
        <dbReference type="Google" id="ProtNLM"/>
    </source>
</evidence>
<dbReference type="Proteomes" id="UP000193964">
    <property type="component" value="Unassembled WGS sequence"/>
</dbReference>
<accession>A0A1X2F0T5</accession>
<dbReference type="InterPro" id="IPR029058">
    <property type="entry name" value="AB_hydrolase_fold"/>
</dbReference>
<dbReference type="AlphaFoldDB" id="A0A1X2F0T5"/>
<dbReference type="Gene3D" id="3.40.50.1820">
    <property type="entry name" value="alpha/beta hydrolase"/>
    <property type="match status" value="2"/>
</dbReference>